<gene>
    <name evidence="1" type="ORF">DARMORV10_C03P75210.1</name>
</gene>
<dbReference type="Proteomes" id="UP001295469">
    <property type="component" value="Chromosome C03"/>
</dbReference>
<protein>
    <submittedName>
        <fullName evidence="1">(rape) hypothetical protein</fullName>
    </submittedName>
</protein>
<organism evidence="1">
    <name type="scientific">Brassica napus</name>
    <name type="common">Rape</name>
    <dbReference type="NCBI Taxonomy" id="3708"/>
    <lineage>
        <taxon>Eukaryota</taxon>
        <taxon>Viridiplantae</taxon>
        <taxon>Streptophyta</taxon>
        <taxon>Embryophyta</taxon>
        <taxon>Tracheophyta</taxon>
        <taxon>Spermatophyta</taxon>
        <taxon>Magnoliopsida</taxon>
        <taxon>eudicotyledons</taxon>
        <taxon>Gunneridae</taxon>
        <taxon>Pentapetalae</taxon>
        <taxon>rosids</taxon>
        <taxon>malvids</taxon>
        <taxon>Brassicales</taxon>
        <taxon>Brassicaceae</taxon>
        <taxon>Brassiceae</taxon>
        <taxon>Brassica</taxon>
    </lineage>
</organism>
<accession>A0A816IDY5</accession>
<sequence>MTDLSSTLILNSKANSTQDLYILHEHTVAIEVRKEKRSIILLQSVYMLNKF</sequence>
<dbReference type="EMBL" id="HG994367">
    <property type="protein sequence ID" value="CAF1709604.1"/>
    <property type="molecule type" value="Genomic_DNA"/>
</dbReference>
<evidence type="ECO:0000313" key="1">
    <source>
        <dbReference type="EMBL" id="CAF1709604.1"/>
    </source>
</evidence>
<name>A0A816IDY5_BRANA</name>
<proteinExistence type="predicted"/>
<reference evidence="1" key="1">
    <citation type="submission" date="2021-01" db="EMBL/GenBank/DDBJ databases">
        <authorList>
            <consortium name="Genoscope - CEA"/>
            <person name="William W."/>
        </authorList>
    </citation>
    <scope>NUCLEOTIDE SEQUENCE</scope>
</reference>
<dbReference type="AlphaFoldDB" id="A0A816IDY5"/>